<feature type="binding site" evidence="9">
    <location>
        <begin position="110"/>
        <end position="118"/>
    </location>
    <ligand>
        <name>5-phospho-alpha-D-ribose 1-diphosphate</name>
        <dbReference type="ChEBI" id="CHEBI:58017"/>
    </ligand>
</feature>
<feature type="binding site" evidence="9">
    <location>
        <position position="228"/>
    </location>
    <ligand>
        <name>Mg(2+)</name>
        <dbReference type="ChEBI" id="CHEBI:18420"/>
        <label>2</label>
    </ligand>
</feature>
<dbReference type="InterPro" id="IPR035902">
    <property type="entry name" value="Nuc_phospho_transferase"/>
</dbReference>
<dbReference type="EC" id="2.4.2.18" evidence="9"/>
<dbReference type="Gene3D" id="3.40.1030.10">
    <property type="entry name" value="Nucleoside phosphorylase/phosphoribosyltransferase catalytic domain"/>
    <property type="match status" value="1"/>
</dbReference>
<dbReference type="GO" id="GO:0000162">
    <property type="term" value="P:L-tryptophan biosynthetic process"/>
    <property type="evidence" value="ECO:0007669"/>
    <property type="project" value="UniProtKB-UniRule"/>
</dbReference>
<dbReference type="InterPro" id="IPR000312">
    <property type="entry name" value="Glycosyl_Trfase_fam3"/>
</dbReference>
<keyword evidence="2 9" id="KW-0028">Amino-acid biosynthesis</keyword>
<feature type="binding site" evidence="9">
    <location>
        <position position="82"/>
    </location>
    <ligand>
        <name>5-phospho-alpha-D-ribose 1-diphosphate</name>
        <dbReference type="ChEBI" id="CHEBI:58017"/>
    </ligand>
</feature>
<evidence type="ECO:0000313" key="12">
    <source>
        <dbReference type="EMBL" id="PJF36855.1"/>
    </source>
</evidence>
<dbReference type="PANTHER" id="PTHR43285">
    <property type="entry name" value="ANTHRANILATE PHOSPHORIBOSYLTRANSFERASE"/>
    <property type="match status" value="1"/>
</dbReference>
<evidence type="ECO:0000256" key="4">
    <source>
        <dbReference type="ARBA" id="ARBA00022679"/>
    </source>
</evidence>
<evidence type="ECO:0000256" key="8">
    <source>
        <dbReference type="ARBA" id="ARBA00061188"/>
    </source>
</evidence>
<evidence type="ECO:0000256" key="6">
    <source>
        <dbReference type="ARBA" id="ARBA00023141"/>
    </source>
</evidence>
<keyword evidence="6 9" id="KW-0057">Aromatic amino acid biosynthesis</keyword>
<evidence type="ECO:0000259" key="11">
    <source>
        <dbReference type="Pfam" id="PF02885"/>
    </source>
</evidence>
<dbReference type="PANTHER" id="PTHR43285:SF2">
    <property type="entry name" value="ANTHRANILATE PHOSPHORIBOSYLTRANSFERASE"/>
    <property type="match status" value="1"/>
</dbReference>
<evidence type="ECO:0000256" key="1">
    <source>
        <dbReference type="ARBA" id="ARBA00004907"/>
    </source>
</evidence>
<dbReference type="Gene3D" id="1.20.970.10">
    <property type="entry name" value="Transferase, Pyrimidine Nucleoside Phosphorylase, Chain C"/>
    <property type="match status" value="1"/>
</dbReference>
<organism evidence="12 13">
    <name type="scientific">Candidatus Thermofonsia Clade 1 bacterium</name>
    <dbReference type="NCBI Taxonomy" id="2364210"/>
    <lineage>
        <taxon>Bacteria</taxon>
        <taxon>Bacillati</taxon>
        <taxon>Chloroflexota</taxon>
        <taxon>Candidatus Thermofontia</taxon>
        <taxon>Candidatus Thermofonsia Clade 1</taxon>
    </lineage>
</organism>
<comment type="pathway">
    <text evidence="1 9">Amino-acid biosynthesis; L-tryptophan biosynthesis; L-tryptophan from chorismate: step 2/5.</text>
</comment>
<dbReference type="Pfam" id="PF02885">
    <property type="entry name" value="Glycos_trans_3N"/>
    <property type="match status" value="1"/>
</dbReference>
<sequence>MSIQHAISKLARREHLTAAEAEAAMSAIMSGEATHAQIGGYLMALRLKGETVDEIIGGARAMRAAAHKTPVRDASRLVDTCGTGGDGAHTFNISTTVAFVVAGAGVPVAKHGNRSVSSQSGSADVLSALGVNLNLTPEQVGACIDEIGIGFLFAPNFHIAMKHAIQPRRELGVRTLFNLLGPLTNPAGAARQLLGVYEAALTEPLAHVLHGLGAKAAFVVHGHGGLDELSTTGENQVSELRDGAVRTYTLDPRELGFAPCDPSELRGGDPQTNAAITRRILSGEMDGGKRDVVLLNAAAALVAGGAVGTLADGVRLATESLESGAALGKLEALIAYSQRFAQPPM</sequence>
<feature type="domain" description="Glycosyl transferase family 3 N-terminal" evidence="11">
    <location>
        <begin position="5"/>
        <end position="66"/>
    </location>
</feature>
<dbReference type="SUPFAM" id="SSF47648">
    <property type="entry name" value="Nucleoside phosphorylase/phosphoribosyltransferase N-terminal domain"/>
    <property type="match status" value="1"/>
</dbReference>
<dbReference type="Pfam" id="PF00591">
    <property type="entry name" value="Glycos_transf_3"/>
    <property type="match status" value="1"/>
</dbReference>
<dbReference type="GO" id="GO:0005829">
    <property type="term" value="C:cytosol"/>
    <property type="evidence" value="ECO:0007669"/>
    <property type="project" value="TreeGrafter"/>
</dbReference>
<reference evidence="12 13" key="1">
    <citation type="submission" date="2017-11" db="EMBL/GenBank/DDBJ databases">
        <title>Evolution of Phototrophy in the Chloroflexi Phylum Driven by Horizontal Gene Transfer.</title>
        <authorList>
            <person name="Ward L.M."/>
            <person name="Hemp J."/>
            <person name="Shih P.M."/>
            <person name="Mcglynn S.E."/>
            <person name="Fischer W."/>
        </authorList>
    </citation>
    <scope>NUCLEOTIDE SEQUENCE [LARGE SCALE GENOMIC DNA]</scope>
    <source>
        <strain evidence="12">JP3_13</strain>
    </source>
</reference>
<dbReference type="EMBL" id="PGTM01000027">
    <property type="protein sequence ID" value="PJF36855.1"/>
    <property type="molecule type" value="Genomic_DNA"/>
</dbReference>
<feature type="binding site" evidence="9">
    <location>
        <position position="228"/>
    </location>
    <ligand>
        <name>Mg(2+)</name>
        <dbReference type="ChEBI" id="CHEBI:18420"/>
        <label>1</label>
    </ligand>
</feature>
<feature type="binding site" evidence="9">
    <location>
        <position position="94"/>
    </location>
    <ligand>
        <name>Mg(2+)</name>
        <dbReference type="ChEBI" id="CHEBI:18420"/>
        <label>1</label>
    </ligand>
</feature>
<dbReference type="GO" id="GO:0000287">
    <property type="term" value="F:magnesium ion binding"/>
    <property type="evidence" value="ECO:0007669"/>
    <property type="project" value="UniProtKB-UniRule"/>
</dbReference>
<dbReference type="AlphaFoldDB" id="A0A2M8PH33"/>
<dbReference type="Proteomes" id="UP000229681">
    <property type="component" value="Unassembled WGS sequence"/>
</dbReference>
<feature type="binding site" evidence="9">
    <location>
        <position position="90"/>
    </location>
    <ligand>
        <name>5-phospho-alpha-D-ribose 1-diphosphate</name>
        <dbReference type="ChEBI" id="CHEBI:58017"/>
    </ligand>
</feature>
<name>A0A2M8PH33_9CHLR</name>
<comment type="catalytic activity">
    <reaction evidence="7 9">
        <text>N-(5-phospho-beta-D-ribosyl)anthranilate + diphosphate = 5-phospho-alpha-D-ribose 1-diphosphate + anthranilate</text>
        <dbReference type="Rhea" id="RHEA:11768"/>
        <dbReference type="ChEBI" id="CHEBI:16567"/>
        <dbReference type="ChEBI" id="CHEBI:18277"/>
        <dbReference type="ChEBI" id="CHEBI:33019"/>
        <dbReference type="ChEBI" id="CHEBI:58017"/>
        <dbReference type="EC" id="2.4.2.18"/>
    </reaction>
</comment>
<comment type="similarity">
    <text evidence="9">Belongs to the anthranilate phosphoribosyltransferase family.</text>
</comment>
<comment type="similarity">
    <text evidence="8">In the C-terminal section; belongs to the anthranilate phosphoribosyltransferase family.</text>
</comment>
<dbReference type="GO" id="GO:0004048">
    <property type="term" value="F:anthranilate phosphoribosyltransferase activity"/>
    <property type="evidence" value="ECO:0007669"/>
    <property type="project" value="UniProtKB-UniRule"/>
</dbReference>
<keyword evidence="9" id="KW-0479">Metal-binding</keyword>
<keyword evidence="3 9" id="KW-0328">Glycosyltransferase</keyword>
<feature type="binding site" evidence="9">
    <location>
        <begin position="92"/>
        <end position="95"/>
    </location>
    <ligand>
        <name>5-phospho-alpha-D-ribose 1-diphosphate</name>
        <dbReference type="ChEBI" id="CHEBI:58017"/>
    </ligand>
</feature>
<dbReference type="HAMAP" id="MF_00211">
    <property type="entry name" value="TrpD"/>
    <property type="match status" value="1"/>
</dbReference>
<evidence type="ECO:0000256" key="7">
    <source>
        <dbReference type="ARBA" id="ARBA00052328"/>
    </source>
</evidence>
<evidence type="ECO:0000256" key="2">
    <source>
        <dbReference type="ARBA" id="ARBA00022605"/>
    </source>
</evidence>
<dbReference type="InterPro" id="IPR017459">
    <property type="entry name" value="Glycosyl_Trfase_fam3_N_dom"/>
</dbReference>
<protein>
    <recommendedName>
        <fullName evidence="9">Anthranilate phosphoribosyltransferase</fullName>
        <ecNumber evidence="9">2.4.2.18</ecNumber>
    </recommendedName>
</protein>
<gene>
    <name evidence="9 12" type="primary">trpD</name>
    <name evidence="12" type="ORF">CUN49_03230</name>
</gene>
<feature type="binding site" evidence="9">
    <location>
        <position position="113"/>
    </location>
    <ligand>
        <name>anthranilate</name>
        <dbReference type="ChEBI" id="CHEBI:16567"/>
        <label>1</label>
    </ligand>
</feature>
<comment type="cofactor">
    <cofactor evidence="9">
        <name>Mg(2+)</name>
        <dbReference type="ChEBI" id="CHEBI:18420"/>
    </cofactor>
    <text evidence="9">Binds 2 magnesium ions per monomer.</text>
</comment>
<feature type="binding site" evidence="9">
    <location>
        <position position="168"/>
    </location>
    <ligand>
        <name>anthranilate</name>
        <dbReference type="ChEBI" id="CHEBI:16567"/>
        <label>2</label>
    </ligand>
</feature>
<feature type="binding site" evidence="9">
    <location>
        <position position="82"/>
    </location>
    <ligand>
        <name>anthranilate</name>
        <dbReference type="ChEBI" id="CHEBI:16567"/>
        <label>1</label>
    </ligand>
</feature>
<evidence type="ECO:0000313" key="13">
    <source>
        <dbReference type="Proteomes" id="UP000229681"/>
    </source>
</evidence>
<dbReference type="NCBIfam" id="TIGR01245">
    <property type="entry name" value="trpD"/>
    <property type="match status" value="1"/>
</dbReference>
<comment type="function">
    <text evidence="9">Catalyzes the transfer of the phosphoribosyl group of 5-phosphorylribose-1-pyrophosphate (PRPP) to anthranilate to yield N-(5'-phosphoribosyl)-anthranilate (PRA).</text>
</comment>
<comment type="subunit">
    <text evidence="9">Homodimer.</text>
</comment>
<dbReference type="SUPFAM" id="SSF52418">
    <property type="entry name" value="Nucleoside phosphorylase/phosphoribosyltransferase catalytic domain"/>
    <property type="match status" value="1"/>
</dbReference>
<keyword evidence="9" id="KW-0460">Magnesium</keyword>
<proteinExistence type="inferred from homology"/>
<keyword evidence="4 9" id="KW-0808">Transferase</keyword>
<comment type="caution">
    <text evidence="12">The sequence shown here is derived from an EMBL/GenBank/DDBJ whole genome shotgun (WGS) entry which is preliminary data.</text>
</comment>
<feature type="domain" description="Glycosyl transferase family 3" evidence="10">
    <location>
        <begin position="76"/>
        <end position="327"/>
    </location>
</feature>
<dbReference type="InterPro" id="IPR005940">
    <property type="entry name" value="Anthranilate_Pribosyl_Tfrase"/>
</dbReference>
<evidence type="ECO:0000259" key="10">
    <source>
        <dbReference type="Pfam" id="PF00591"/>
    </source>
</evidence>
<dbReference type="InterPro" id="IPR036320">
    <property type="entry name" value="Glycosyl_Trfase_fam3_N_dom_sf"/>
</dbReference>
<evidence type="ECO:0000256" key="3">
    <source>
        <dbReference type="ARBA" id="ARBA00022676"/>
    </source>
</evidence>
<keyword evidence="5 9" id="KW-0822">Tryptophan biosynthesis</keyword>
<feature type="binding site" evidence="9">
    <location>
        <begin position="85"/>
        <end position="86"/>
    </location>
    <ligand>
        <name>5-phospho-alpha-D-ribose 1-diphosphate</name>
        <dbReference type="ChEBI" id="CHEBI:58017"/>
    </ligand>
</feature>
<evidence type="ECO:0000256" key="9">
    <source>
        <dbReference type="HAMAP-Rule" id="MF_00211"/>
    </source>
</evidence>
<accession>A0A2M8PH33</accession>
<dbReference type="UniPathway" id="UPA00035">
    <property type="reaction ID" value="UER00041"/>
</dbReference>
<evidence type="ECO:0000256" key="5">
    <source>
        <dbReference type="ARBA" id="ARBA00022822"/>
    </source>
</evidence>
<feature type="binding site" evidence="9">
    <location>
        <position position="227"/>
    </location>
    <ligand>
        <name>Mg(2+)</name>
        <dbReference type="ChEBI" id="CHEBI:18420"/>
        <label>2</label>
    </ligand>
</feature>
<feature type="binding site" evidence="9">
    <location>
        <position position="122"/>
    </location>
    <ligand>
        <name>5-phospho-alpha-D-ribose 1-diphosphate</name>
        <dbReference type="ChEBI" id="CHEBI:58017"/>
    </ligand>
</feature>
<comment type="caution">
    <text evidence="9">Lacks conserved residue(s) required for the propagation of feature annotation.</text>
</comment>
<dbReference type="FunFam" id="3.40.1030.10:FF:000002">
    <property type="entry name" value="Anthranilate phosphoribosyltransferase"/>
    <property type="match status" value="1"/>
</dbReference>